<evidence type="ECO:0000313" key="2">
    <source>
        <dbReference type="Proteomes" id="UP000216411"/>
    </source>
</evidence>
<dbReference type="EMBL" id="NOKA02000144">
    <property type="protein sequence ID" value="RDY26574.1"/>
    <property type="molecule type" value="Genomic_DNA"/>
</dbReference>
<accession>A0A371J1K6</accession>
<dbReference type="AlphaFoldDB" id="A0A371J1K6"/>
<proteinExistence type="predicted"/>
<sequence>MSRQNKKRLKLGDIYEIPLPNGLNAYGRLYKEFTLAVYETICSDFKHLPPNDKYRFWVGVYKDLLQDGIWKIVDNIKFDKEEDAWAPPQCVVDAITGIGSIYYKGEMESCSYDECKDLEIVAAWDRNHLIDRIMGNDKWEQILKKPINPNK</sequence>
<dbReference type="Proteomes" id="UP000216411">
    <property type="component" value="Unassembled WGS sequence"/>
</dbReference>
<gene>
    <name evidence="1" type="ORF">CG710_021630</name>
</gene>
<organism evidence="1 2">
    <name type="scientific">Lachnotalea glycerini</name>
    <dbReference type="NCBI Taxonomy" id="1763509"/>
    <lineage>
        <taxon>Bacteria</taxon>
        <taxon>Bacillati</taxon>
        <taxon>Bacillota</taxon>
        <taxon>Clostridia</taxon>
        <taxon>Lachnospirales</taxon>
        <taxon>Lachnospiraceae</taxon>
        <taxon>Lachnotalea</taxon>
    </lineage>
</organism>
<keyword evidence="2" id="KW-1185">Reference proteome</keyword>
<protein>
    <recommendedName>
        <fullName evidence="3">Immunity protein 26 of polymorphic toxin system</fullName>
    </recommendedName>
</protein>
<dbReference type="RefSeq" id="WP_094378346.1">
    <property type="nucleotide sequence ID" value="NZ_NOKA02000144.1"/>
</dbReference>
<reference evidence="1 2" key="1">
    <citation type="journal article" date="2017" name="Genome Announc.">
        <title>Draft Genome Sequence of a Sporulating and Motile Strain of Lachnotalea glycerini Isolated from Water in Quebec City, Canada.</title>
        <authorList>
            <person name="Maheux A.F."/>
            <person name="Boudreau D.K."/>
            <person name="Berube E."/>
            <person name="Boissinot M."/>
            <person name="Raymond F."/>
            <person name="Brodeur S."/>
            <person name="Corbeil J."/>
            <person name="Isabel S."/>
            <person name="Omar R.F."/>
            <person name="Bergeron M.G."/>
        </authorList>
    </citation>
    <scope>NUCLEOTIDE SEQUENCE [LARGE SCALE GENOMIC DNA]</scope>
    <source>
        <strain evidence="1 2">CCRI-19302</strain>
    </source>
</reference>
<comment type="caution">
    <text evidence="1">The sequence shown here is derived from an EMBL/GenBank/DDBJ whole genome shotgun (WGS) entry which is preliminary data.</text>
</comment>
<evidence type="ECO:0008006" key="3">
    <source>
        <dbReference type="Google" id="ProtNLM"/>
    </source>
</evidence>
<dbReference type="OrthoDB" id="2085734at2"/>
<evidence type="ECO:0000313" key="1">
    <source>
        <dbReference type="EMBL" id="RDY26574.1"/>
    </source>
</evidence>
<name>A0A371J1K6_9FIRM</name>